<reference evidence="2 3" key="1">
    <citation type="journal article" date="2007" name="Virology">
        <title>Sequence and annotation of the 314-kb MT325 and the 321-kb FR483 viruses that infect Chlorella Pbi.</title>
        <authorList>
            <person name="Fitzgerald L.A."/>
            <person name="Graves M.V."/>
            <person name="Li X."/>
            <person name="Feldblyum T."/>
            <person name="Hartigan J."/>
            <person name="Van Etten J.L."/>
        </authorList>
    </citation>
    <scope>NUCLEOTIDE SEQUENCE [LARGE SCALE GENOMIC DNA]</scope>
    <source>
        <strain evidence="2 3">FR483</strain>
    </source>
</reference>
<proteinExistence type="predicted"/>
<protein>
    <submittedName>
        <fullName evidence="2">Uncharacterized protein n481L</fullName>
    </submittedName>
</protein>
<evidence type="ECO:0000256" key="1">
    <source>
        <dbReference type="SAM" id="Phobius"/>
    </source>
</evidence>
<evidence type="ECO:0000313" key="3">
    <source>
        <dbReference type="Proteomes" id="UP000204095"/>
    </source>
</evidence>
<dbReference type="Proteomes" id="UP000204095">
    <property type="component" value="Segment"/>
</dbReference>
<organism evidence="2 3">
    <name type="scientific">Paramecium bursaria Chlorella virus FR483</name>
    <name type="common">PBCV-FR483</name>
    <dbReference type="NCBI Taxonomy" id="399781"/>
    <lineage>
        <taxon>Viruses</taxon>
        <taxon>Varidnaviria</taxon>
        <taxon>Bamfordvirae</taxon>
        <taxon>Nucleocytoviricota</taxon>
        <taxon>Megaviricetes</taxon>
        <taxon>Algavirales</taxon>
        <taxon>Phycodnaviridae</taxon>
        <taxon>Chlorovirus</taxon>
        <taxon>Chlorovirus conductrix</taxon>
        <taxon>Paramecium bursaria Chlorella virus A1</taxon>
    </lineage>
</organism>
<organismHost>
    <name type="scientific">Paramecium bursaria</name>
    <dbReference type="NCBI Taxonomy" id="74790"/>
</organismHost>
<keyword evidence="1" id="KW-0472">Membrane</keyword>
<dbReference type="RefSeq" id="YP_001426113.1">
    <property type="nucleotide sequence ID" value="NC_008603.1"/>
</dbReference>
<dbReference type="GeneID" id="5469908"/>
<name>A7J7I5_PBCVF</name>
<keyword evidence="1" id="KW-0812">Transmembrane</keyword>
<evidence type="ECO:0000313" key="2">
    <source>
        <dbReference type="EMBL" id="ABT15766.1"/>
    </source>
</evidence>
<dbReference type="KEGG" id="vg:5469908"/>
<keyword evidence="1" id="KW-1133">Transmembrane helix</keyword>
<dbReference type="EMBL" id="DQ890022">
    <property type="protein sequence ID" value="ABT15766.1"/>
    <property type="molecule type" value="Genomic_DNA"/>
</dbReference>
<accession>A7J7I5</accession>
<feature type="transmembrane region" description="Helical" evidence="1">
    <location>
        <begin position="20"/>
        <end position="39"/>
    </location>
</feature>
<feature type="transmembrane region" description="Helical" evidence="1">
    <location>
        <begin position="51"/>
        <end position="76"/>
    </location>
</feature>
<feature type="transmembrane region" description="Helical" evidence="1">
    <location>
        <begin position="82"/>
        <end position="111"/>
    </location>
</feature>
<gene>
    <name evidence="2" type="primary">n481L</name>
    <name evidence="2" type="ORF">FR483_n481L</name>
</gene>
<sequence length="148" mass="16688">MPLRLIASSVSLPQYTQGKSVILIISSSVIVTDIPRLFAPINIFFFFPLRLFAYDLFCALIFSGFSARSAFTFALISSFFSAYLAFAFAFFFSGFAAYASFSFLLIFSLLFSLYKRAFSLHLSHFLVISVCILPHLMHFETMSSLICI</sequence>
<feature type="transmembrane region" description="Helical" evidence="1">
    <location>
        <begin position="118"/>
        <end position="136"/>
    </location>
</feature>